<reference evidence="4 5" key="1">
    <citation type="submission" date="2021-06" db="EMBL/GenBank/DDBJ databases">
        <title>Actinoplanes lichenicola sp. nov., and Actinoplanes ovalisporus sp. nov., isolated from lichen in Thailand.</title>
        <authorList>
            <person name="Saeng-In P."/>
            <person name="Kanchanasin P."/>
            <person name="Yuki M."/>
            <person name="Kudo T."/>
            <person name="Ohkuma M."/>
            <person name="Phongsopitanun W."/>
            <person name="Tanasupawat S."/>
        </authorList>
    </citation>
    <scope>NUCLEOTIDE SEQUENCE [LARGE SCALE GENOMIC DNA]</scope>
    <source>
        <strain evidence="4 5">NBRC 110975</strain>
    </source>
</reference>
<feature type="domain" description="Phosphoribosyltransferase" evidence="3">
    <location>
        <begin position="190"/>
        <end position="229"/>
    </location>
</feature>
<evidence type="ECO:0000313" key="5">
    <source>
        <dbReference type="Proteomes" id="UP001519654"/>
    </source>
</evidence>
<dbReference type="SUPFAM" id="SSF53271">
    <property type="entry name" value="PRTase-like"/>
    <property type="match status" value="1"/>
</dbReference>
<dbReference type="InterPro" id="IPR000836">
    <property type="entry name" value="PRTase_dom"/>
</dbReference>
<protein>
    <submittedName>
        <fullName evidence="4">ComF family protein</fullName>
    </submittedName>
</protein>
<dbReference type="PANTHER" id="PTHR47505">
    <property type="entry name" value="DNA UTILIZATION PROTEIN YHGH"/>
    <property type="match status" value="1"/>
</dbReference>
<gene>
    <name evidence="4" type="ORF">KOI35_43775</name>
</gene>
<proteinExistence type="inferred from homology"/>
<organism evidence="4 5">
    <name type="scientific">Paractinoplanes bogorensis</name>
    <dbReference type="NCBI Taxonomy" id="1610840"/>
    <lineage>
        <taxon>Bacteria</taxon>
        <taxon>Bacillati</taxon>
        <taxon>Actinomycetota</taxon>
        <taxon>Actinomycetes</taxon>
        <taxon>Micromonosporales</taxon>
        <taxon>Micromonosporaceae</taxon>
        <taxon>Paractinoplanes</taxon>
    </lineage>
</organism>
<dbReference type="InterPro" id="IPR029057">
    <property type="entry name" value="PRTase-like"/>
</dbReference>
<dbReference type="InterPro" id="IPR051910">
    <property type="entry name" value="ComF/GntX_DNA_util-trans"/>
</dbReference>
<accession>A0ABS5Z683</accession>
<dbReference type="Proteomes" id="UP001519654">
    <property type="component" value="Unassembled WGS sequence"/>
</dbReference>
<dbReference type="PANTHER" id="PTHR47505:SF1">
    <property type="entry name" value="DNA UTILIZATION PROTEIN YHGH"/>
    <property type="match status" value="1"/>
</dbReference>
<dbReference type="Gene3D" id="3.40.50.2020">
    <property type="match status" value="1"/>
</dbReference>
<comment type="caution">
    <text evidence="4">The sequence shown here is derived from an EMBL/GenBank/DDBJ whole genome shotgun (WGS) entry which is preliminary data.</text>
</comment>
<comment type="similarity">
    <text evidence="1">Belongs to the ComF/GntX family.</text>
</comment>
<sequence length="262" mass="27525">MAGLLGDLADLVLPVPCAGCEAERVPLRYGVCANCAGRLEGLRVFRTSPEPPPPGLPPCVAVGAYEGPLRGVLLGYKEKGRHRLARPLGTMLATAVAALAPRGTPVTLVPVPSTAEAARERHGDHMTRLAAHTVRRLRAAGWNADVSHQLEALPRPDSTSLSVSGRRAAAEDSLRIRRPRIGVLRRVAPRKGTLVIVDDIVTTGATLAAATRRLEEANMQVVGAAILAATQLRRSSAVGFGGLPPGGREKVERRGSGIPNEG</sequence>
<evidence type="ECO:0000256" key="1">
    <source>
        <dbReference type="ARBA" id="ARBA00008007"/>
    </source>
</evidence>
<evidence type="ECO:0000313" key="4">
    <source>
        <dbReference type="EMBL" id="MBU2670444.1"/>
    </source>
</evidence>
<keyword evidence="5" id="KW-1185">Reference proteome</keyword>
<name>A0ABS5Z683_9ACTN</name>
<evidence type="ECO:0000256" key="2">
    <source>
        <dbReference type="SAM" id="MobiDB-lite"/>
    </source>
</evidence>
<feature type="region of interest" description="Disordered" evidence="2">
    <location>
        <begin position="239"/>
        <end position="262"/>
    </location>
</feature>
<dbReference type="Pfam" id="PF00156">
    <property type="entry name" value="Pribosyltran"/>
    <property type="match status" value="1"/>
</dbReference>
<evidence type="ECO:0000259" key="3">
    <source>
        <dbReference type="Pfam" id="PF00156"/>
    </source>
</evidence>
<dbReference type="EMBL" id="JAHKKG010000020">
    <property type="protein sequence ID" value="MBU2670444.1"/>
    <property type="molecule type" value="Genomic_DNA"/>
</dbReference>